<evidence type="ECO:0000256" key="4">
    <source>
        <dbReference type="ARBA" id="ARBA00022840"/>
    </source>
</evidence>
<keyword evidence="2" id="KW-0479">Metal-binding</keyword>
<keyword evidence="1" id="KW-0436">Ligase</keyword>
<feature type="domain" description="Glutathionylspermidine synthase pre-ATP-grasp-like" evidence="6">
    <location>
        <begin position="12"/>
        <end position="384"/>
    </location>
</feature>
<organism evidence="7 8">
    <name type="scientific">Hohaiivirga grylli</name>
    <dbReference type="NCBI Taxonomy" id="3133970"/>
    <lineage>
        <taxon>Bacteria</taxon>
        <taxon>Pseudomonadati</taxon>
        <taxon>Pseudomonadota</taxon>
        <taxon>Alphaproteobacteria</taxon>
        <taxon>Hyphomicrobiales</taxon>
        <taxon>Methylobacteriaceae</taxon>
        <taxon>Hohaiivirga</taxon>
    </lineage>
</organism>
<dbReference type="Proteomes" id="UP001418637">
    <property type="component" value="Unassembled WGS sequence"/>
</dbReference>
<protein>
    <submittedName>
        <fullName evidence="7">Glutathionylspermidine synthase family protein</fullName>
    </submittedName>
</protein>
<dbReference type="RefSeq" id="WP_346337571.1">
    <property type="nucleotide sequence ID" value="NZ_JBBYXI010000003.1"/>
</dbReference>
<keyword evidence="8" id="KW-1185">Reference proteome</keyword>
<evidence type="ECO:0000256" key="2">
    <source>
        <dbReference type="ARBA" id="ARBA00022723"/>
    </source>
</evidence>
<sequence>MQRIKVKERPNWRKSAEESGFKYHTIDNLPYWDETAYYAFTLKEIEEQLEYPSQELHQMALDIVARAVRDEEILKRLSIPQTAWDAIASSYNRGDRSLYGRFDFAYDGNGPAKLLEYNADTPTALYEAACFQWSWLEELMASGTLPADADQFNSIHDRLIAALSSIAAGKTFHVSCMSESEEDMGTASYIQDCGKLAGLTTEFVDIQDIGLLTDGYFCDQNATPIELIFKLYPWEWMLGDSYAANLGDTPTRFLEPCWKAILSNKGILPLLWDMAPDHPNLLPAFFEDDREKWALGTSFARKPLFSREGANIMLMKDGAVIDRADGAYGGEGYIRQALANIPCIDGNYPVIGSWIIADEAAGIGVREDTTPITKNDSRFLPHAIIG</sequence>
<gene>
    <name evidence="7" type="ORF">WJT86_10255</name>
</gene>
<evidence type="ECO:0000259" key="6">
    <source>
        <dbReference type="Pfam" id="PF03738"/>
    </source>
</evidence>
<keyword evidence="5" id="KW-0460">Magnesium</keyword>
<dbReference type="InterPro" id="IPR005494">
    <property type="entry name" value="GSPS_pre-ATP-grasp-like_dom"/>
</dbReference>
<dbReference type="SUPFAM" id="SSF56059">
    <property type="entry name" value="Glutathione synthetase ATP-binding domain-like"/>
    <property type="match status" value="1"/>
</dbReference>
<dbReference type="Gene3D" id="3.30.1490.330">
    <property type="match status" value="1"/>
</dbReference>
<proteinExistence type="predicted"/>
<comment type="caution">
    <text evidence="7">The sequence shown here is derived from an EMBL/GenBank/DDBJ whole genome shotgun (WGS) entry which is preliminary data.</text>
</comment>
<evidence type="ECO:0000256" key="5">
    <source>
        <dbReference type="ARBA" id="ARBA00022842"/>
    </source>
</evidence>
<dbReference type="Pfam" id="PF03738">
    <property type="entry name" value="GSP_synth"/>
    <property type="match status" value="1"/>
</dbReference>
<evidence type="ECO:0000313" key="7">
    <source>
        <dbReference type="EMBL" id="MEN3931438.1"/>
    </source>
</evidence>
<evidence type="ECO:0000256" key="3">
    <source>
        <dbReference type="ARBA" id="ARBA00022741"/>
    </source>
</evidence>
<keyword evidence="4" id="KW-0067">ATP-binding</keyword>
<keyword evidence="3" id="KW-0547">Nucleotide-binding</keyword>
<dbReference type="InterPro" id="IPR016185">
    <property type="entry name" value="PreATP-grasp_dom_sf"/>
</dbReference>
<dbReference type="SUPFAM" id="SSF52440">
    <property type="entry name" value="PreATP-grasp domain"/>
    <property type="match status" value="1"/>
</dbReference>
<dbReference type="EMBL" id="JBBYXI010000003">
    <property type="protein sequence ID" value="MEN3931438.1"/>
    <property type="molecule type" value="Genomic_DNA"/>
</dbReference>
<name>A0ABV0BKB8_9HYPH</name>
<evidence type="ECO:0000256" key="1">
    <source>
        <dbReference type="ARBA" id="ARBA00022598"/>
    </source>
</evidence>
<accession>A0ABV0BKB8</accession>
<evidence type="ECO:0000313" key="8">
    <source>
        <dbReference type="Proteomes" id="UP001418637"/>
    </source>
</evidence>
<reference evidence="7 8" key="1">
    <citation type="submission" date="2024-04" db="EMBL/GenBank/DDBJ databases">
        <title>A novel species isolated from cricket.</title>
        <authorList>
            <person name="Wang H.-C."/>
        </authorList>
    </citation>
    <scope>NUCLEOTIDE SEQUENCE [LARGE SCALE GENOMIC DNA]</scope>
    <source>
        <strain evidence="7 8">WL0021</strain>
    </source>
</reference>